<dbReference type="Pfam" id="PF00892">
    <property type="entry name" value="EamA"/>
    <property type="match status" value="1"/>
</dbReference>
<sequence>MTWSAFALIFASVSLSALGQTAFKIGVGRGSAPDASVLVKTLDMLLSPMVMLGLALYGVGTVFWLFALRQLDLSLAYPFVAMSFVMVAGSGMLFLGEPVQPTRLIGLGLIVVGLLVMARGG</sequence>
<accession>A0A1X4NK85</accession>
<keyword evidence="6 11" id="KW-0812">Transmembrane</keyword>
<evidence type="ECO:0000256" key="8">
    <source>
        <dbReference type="ARBA" id="ARBA00022989"/>
    </source>
</evidence>
<evidence type="ECO:0000256" key="2">
    <source>
        <dbReference type="ARBA" id="ARBA00022475"/>
    </source>
</evidence>
<evidence type="ECO:0000256" key="10">
    <source>
        <dbReference type="ARBA" id="ARBA00023136"/>
    </source>
</evidence>
<keyword evidence="8 11" id="KW-1133">Transmembrane helix</keyword>
<dbReference type="OrthoDB" id="517481at2"/>
<evidence type="ECO:0000256" key="7">
    <source>
        <dbReference type="ARBA" id="ARBA00022985"/>
    </source>
</evidence>
<keyword evidence="14" id="KW-1185">Reference proteome</keyword>
<protein>
    <recommendedName>
        <fullName evidence="12">EamA domain-containing protein</fullName>
    </recommendedName>
</protein>
<dbReference type="SUPFAM" id="SSF103481">
    <property type="entry name" value="Multidrug resistance efflux transporter EmrE"/>
    <property type="match status" value="1"/>
</dbReference>
<comment type="caution">
    <text evidence="13">The sequence shown here is derived from an EMBL/GenBank/DDBJ whole genome shotgun (WGS) entry which is preliminary data.</text>
</comment>
<evidence type="ECO:0000313" key="13">
    <source>
        <dbReference type="EMBL" id="OSQ50660.1"/>
    </source>
</evidence>
<dbReference type="EMBL" id="JFKC01000010">
    <property type="protein sequence ID" value="OSQ50660.1"/>
    <property type="molecule type" value="Genomic_DNA"/>
</dbReference>
<gene>
    <name evidence="13" type="ORF">MGEO_11750</name>
</gene>
<keyword evidence="9" id="KW-0443">Lipid metabolism</keyword>
<evidence type="ECO:0000313" key="14">
    <source>
        <dbReference type="Proteomes" id="UP000193926"/>
    </source>
</evidence>
<dbReference type="GO" id="GO:0009245">
    <property type="term" value="P:lipid A biosynthetic process"/>
    <property type="evidence" value="ECO:0007669"/>
    <property type="project" value="UniProtKB-KW"/>
</dbReference>
<evidence type="ECO:0000256" key="5">
    <source>
        <dbReference type="ARBA" id="ARBA00022556"/>
    </source>
</evidence>
<dbReference type="AlphaFoldDB" id="A0A1X4NK85"/>
<proteinExistence type="predicted"/>
<keyword evidence="7" id="KW-0448">Lipopolysaccharide biosynthesis</keyword>
<evidence type="ECO:0000256" key="9">
    <source>
        <dbReference type="ARBA" id="ARBA00023098"/>
    </source>
</evidence>
<keyword evidence="5" id="KW-0441">Lipid A biosynthesis</keyword>
<dbReference type="RefSeq" id="WP_085637680.1">
    <property type="nucleotide sequence ID" value="NZ_JFKC01000010.1"/>
</dbReference>
<name>A0A1X4NK85_9RHOB</name>
<dbReference type="Gene3D" id="1.10.3730.20">
    <property type="match status" value="1"/>
</dbReference>
<feature type="transmembrane region" description="Helical" evidence="11">
    <location>
        <begin position="45"/>
        <end position="68"/>
    </location>
</feature>
<feature type="transmembrane region" description="Helical" evidence="11">
    <location>
        <begin position="101"/>
        <end position="118"/>
    </location>
</feature>
<feature type="domain" description="EamA" evidence="12">
    <location>
        <begin position="50"/>
        <end position="117"/>
    </location>
</feature>
<dbReference type="PANTHER" id="PTHR30561">
    <property type="entry name" value="SMR FAMILY PROTON-DEPENDENT DRUG EFFLUX TRANSPORTER SUGE"/>
    <property type="match status" value="1"/>
</dbReference>
<dbReference type="Proteomes" id="UP000193926">
    <property type="component" value="Unassembled WGS sequence"/>
</dbReference>
<dbReference type="GO" id="GO:0005886">
    <property type="term" value="C:plasma membrane"/>
    <property type="evidence" value="ECO:0007669"/>
    <property type="project" value="UniProtKB-SubCell"/>
</dbReference>
<keyword evidence="4" id="KW-0997">Cell inner membrane</keyword>
<keyword evidence="2" id="KW-1003">Cell membrane</keyword>
<dbReference type="InterPro" id="IPR000390">
    <property type="entry name" value="Small_drug/metabolite_transptr"/>
</dbReference>
<evidence type="ECO:0000256" key="6">
    <source>
        <dbReference type="ARBA" id="ARBA00022692"/>
    </source>
</evidence>
<feature type="transmembrane region" description="Helical" evidence="11">
    <location>
        <begin position="75"/>
        <end position="95"/>
    </location>
</feature>
<dbReference type="InterPro" id="IPR000620">
    <property type="entry name" value="EamA_dom"/>
</dbReference>
<dbReference type="PANTHER" id="PTHR30561:SF9">
    <property type="entry name" value="4-AMINO-4-DEOXY-L-ARABINOSE-PHOSPHOUNDECAPRENOL FLIPPASE SUBUNIT ARNF-RELATED"/>
    <property type="match status" value="1"/>
</dbReference>
<evidence type="ECO:0000256" key="11">
    <source>
        <dbReference type="SAM" id="Phobius"/>
    </source>
</evidence>
<evidence type="ECO:0000259" key="12">
    <source>
        <dbReference type="Pfam" id="PF00892"/>
    </source>
</evidence>
<dbReference type="GO" id="GO:0022857">
    <property type="term" value="F:transmembrane transporter activity"/>
    <property type="evidence" value="ECO:0007669"/>
    <property type="project" value="InterPro"/>
</dbReference>
<evidence type="ECO:0000256" key="4">
    <source>
        <dbReference type="ARBA" id="ARBA00022519"/>
    </source>
</evidence>
<keyword evidence="3" id="KW-0444">Lipid biosynthesis</keyword>
<dbReference type="InterPro" id="IPR037185">
    <property type="entry name" value="EmrE-like"/>
</dbReference>
<reference evidence="13 14" key="1">
    <citation type="submission" date="2014-03" db="EMBL/GenBank/DDBJ databases">
        <title>The draft genome sequence of Marivita geojedonensis KCTC 23882.</title>
        <authorList>
            <person name="Lai Q."/>
            <person name="Shao Z."/>
        </authorList>
    </citation>
    <scope>NUCLEOTIDE SEQUENCE [LARGE SCALE GENOMIC DNA]</scope>
    <source>
        <strain evidence="13 14">DPG-138</strain>
    </source>
</reference>
<evidence type="ECO:0000256" key="3">
    <source>
        <dbReference type="ARBA" id="ARBA00022516"/>
    </source>
</evidence>
<comment type="subcellular location">
    <subcellularLocation>
        <location evidence="1">Cell membrane</location>
        <topology evidence="1">Multi-pass membrane protein</topology>
    </subcellularLocation>
</comment>
<keyword evidence="10 11" id="KW-0472">Membrane</keyword>
<organism evidence="13 14">
    <name type="scientific">Marivita geojedonensis</name>
    <dbReference type="NCBI Taxonomy" id="1123756"/>
    <lineage>
        <taxon>Bacteria</taxon>
        <taxon>Pseudomonadati</taxon>
        <taxon>Pseudomonadota</taxon>
        <taxon>Alphaproteobacteria</taxon>
        <taxon>Rhodobacterales</taxon>
        <taxon>Roseobacteraceae</taxon>
        <taxon>Marivita</taxon>
    </lineage>
</organism>
<evidence type="ECO:0000256" key="1">
    <source>
        <dbReference type="ARBA" id="ARBA00004651"/>
    </source>
</evidence>
<dbReference type="GO" id="GO:0009103">
    <property type="term" value="P:lipopolysaccharide biosynthetic process"/>
    <property type="evidence" value="ECO:0007669"/>
    <property type="project" value="UniProtKB-KW"/>
</dbReference>